<dbReference type="Proteomes" id="UP000243528">
    <property type="component" value="Unassembled WGS sequence"/>
</dbReference>
<keyword evidence="2" id="KW-1185">Reference proteome</keyword>
<reference evidence="1 2" key="1">
    <citation type="submission" date="2018-03" db="EMBL/GenBank/DDBJ databases">
        <title>Genomic Encyclopedia of Archaeal and Bacterial Type Strains, Phase II (KMG-II): from individual species to whole genera.</title>
        <authorList>
            <person name="Goeker M."/>
        </authorList>
    </citation>
    <scope>NUCLEOTIDE SEQUENCE [LARGE SCALE GENOMIC DNA]</scope>
    <source>
        <strain evidence="1 2">DSM 45211</strain>
    </source>
</reference>
<proteinExistence type="predicted"/>
<protein>
    <submittedName>
        <fullName evidence="1">Uncharacterized protein DUF2877</fullName>
    </submittedName>
</protein>
<name>A0A2P8E3G4_9ACTN</name>
<accession>A0A2P8E3G4</accession>
<dbReference type="InterPro" id="IPR021530">
    <property type="entry name" value="AllH-like"/>
</dbReference>
<evidence type="ECO:0000313" key="1">
    <source>
        <dbReference type="EMBL" id="PSL04013.1"/>
    </source>
</evidence>
<sequence length="281" mass="28870">MSVPTAATDRVVRAAREVPAVGAAPVATLLRGPRRPARVVAATRRLVAVRADDELIAVAADDAVALPCALTVSTRLPPVLCGDPAAVGDGQVELGGVRIRARRWRRVPQAHVTDPERCRARAARSVPPVDPALLARARALATAGGDPAALEAAVLALLGFGPGLTPAGDDVLAAALVTWHATGEHPRRDRLAAAVDAARPWQRTTAVSAGLLRHAASGRAVPALTALLDALDGPSDDLDAAHERLLRVGHTSGAALCLGLRTALGTPHPPAPNPPVAVPRR</sequence>
<dbReference type="OrthoDB" id="4933449at2"/>
<dbReference type="AlphaFoldDB" id="A0A2P8E3G4"/>
<comment type="caution">
    <text evidence="1">The sequence shown here is derived from an EMBL/GenBank/DDBJ whole genome shotgun (WGS) entry which is preliminary data.</text>
</comment>
<dbReference type="RefSeq" id="WP_129710889.1">
    <property type="nucleotide sequence ID" value="NZ_ML142900.1"/>
</dbReference>
<evidence type="ECO:0000313" key="2">
    <source>
        <dbReference type="Proteomes" id="UP000243528"/>
    </source>
</evidence>
<dbReference type="EMBL" id="PYGE01000006">
    <property type="protein sequence ID" value="PSL04013.1"/>
    <property type="molecule type" value="Genomic_DNA"/>
</dbReference>
<gene>
    <name evidence="1" type="ORF">CLV30_10615</name>
</gene>
<organism evidence="1 2">
    <name type="scientific">Haloactinopolyspora alba</name>
    <dbReference type="NCBI Taxonomy" id="648780"/>
    <lineage>
        <taxon>Bacteria</taxon>
        <taxon>Bacillati</taxon>
        <taxon>Actinomycetota</taxon>
        <taxon>Actinomycetes</taxon>
        <taxon>Jiangellales</taxon>
        <taxon>Jiangellaceae</taxon>
        <taxon>Haloactinopolyspora</taxon>
    </lineage>
</organism>
<dbReference type="Pfam" id="PF11392">
    <property type="entry name" value="AllH"/>
    <property type="match status" value="1"/>
</dbReference>